<proteinExistence type="predicted"/>
<dbReference type="EMBL" id="JAFKOQ010000013">
    <property type="protein sequence ID" value="MBN8123462.1"/>
    <property type="molecule type" value="Genomic_DNA"/>
</dbReference>
<accession>A0AAW4HH32</accession>
<evidence type="ECO:0000313" key="3">
    <source>
        <dbReference type="Proteomes" id="UP000664056"/>
    </source>
</evidence>
<comment type="caution">
    <text evidence="2">The sequence shown here is derived from an EMBL/GenBank/DDBJ whole genome shotgun (WGS) entry which is preliminary data.</text>
</comment>
<evidence type="ECO:0000313" key="2">
    <source>
        <dbReference type="EMBL" id="MBN8123462.1"/>
    </source>
</evidence>
<name>A0AAW4HH32_VIBVL</name>
<protein>
    <recommendedName>
        <fullName evidence="1">HD-CE domain-containing protein</fullName>
    </recommendedName>
</protein>
<dbReference type="RefSeq" id="WP_206622972.1">
    <property type="nucleotide sequence ID" value="NZ_JAFKOQ010000013.1"/>
</dbReference>
<dbReference type="Pfam" id="PF24391">
    <property type="entry name" value="HD-CE"/>
    <property type="match status" value="1"/>
</dbReference>
<evidence type="ECO:0000259" key="1">
    <source>
        <dbReference type="Pfam" id="PF24391"/>
    </source>
</evidence>
<dbReference type="Gene3D" id="1.10.3210.10">
    <property type="entry name" value="Hypothetical protein af1432"/>
    <property type="match status" value="1"/>
</dbReference>
<feature type="domain" description="HD-CE" evidence="1">
    <location>
        <begin position="62"/>
        <end position="237"/>
    </location>
</feature>
<dbReference type="InterPro" id="IPR056471">
    <property type="entry name" value="HD-CE"/>
</dbReference>
<dbReference type="Proteomes" id="UP000664056">
    <property type="component" value="Unassembled WGS sequence"/>
</dbReference>
<gene>
    <name evidence="2" type="ORF">J0J18_17080</name>
</gene>
<sequence>MANNLQFLETLLQKVAEKRTGFPDPKRNYFEVYQEITGDLQRNVYDAINAGLAANSSEQGLYTDHGKEHFDTVILYAGQMLNLHHDGELDQIADKVTKNQWVLTPYELYLLLLGIRLHDVGNIYGRENHEKNILKVIKEYGVPHLSKDRIEAKKVAIIGGAHGGKSRCGSKDTIGLMQETGGDGHLGAVDFKKIAAIVRFADEVCENRFRAPSGGDAAIPSHNLIFHKFARSITSSVVRNQTLNIQFTLDVEDLVRAYKISAEDPSKEKTLPDFFLERIQKTEIERRYCSRFLPDGANVREVSVDVEVVKFDEYDDMESLERRQFTLKERDYPGSSEDILSNEVKEFMAMDNIKQLSQV</sequence>
<dbReference type="AlphaFoldDB" id="A0AAW4HH32"/>
<reference evidence="2" key="1">
    <citation type="submission" date="2021-03" db="EMBL/GenBank/DDBJ databases">
        <title>Study of the foodborne Vibrio vulnificus isolates from China.</title>
        <authorList>
            <person name="Zheng Z."/>
            <person name="Ye L."/>
        </authorList>
    </citation>
    <scope>NUCLEOTIDE SEQUENCE</scope>
    <source>
        <strain evidence="2">Vv1582</strain>
    </source>
</reference>
<organism evidence="2 3">
    <name type="scientific">Vibrio vulnificus</name>
    <dbReference type="NCBI Taxonomy" id="672"/>
    <lineage>
        <taxon>Bacteria</taxon>
        <taxon>Pseudomonadati</taxon>
        <taxon>Pseudomonadota</taxon>
        <taxon>Gammaproteobacteria</taxon>
        <taxon>Vibrionales</taxon>
        <taxon>Vibrionaceae</taxon>
        <taxon>Vibrio</taxon>
    </lineage>
</organism>